<keyword evidence="1" id="KW-0449">Lipoprotein</keyword>
<keyword evidence="2" id="KW-1185">Reference proteome</keyword>
<gene>
    <name evidence="1" type="ORF">LEP1GSC203_0335</name>
</gene>
<dbReference type="EMBL" id="AOGW02000012">
    <property type="protein sequence ID" value="EMY60662.1"/>
    <property type="molecule type" value="Genomic_DNA"/>
</dbReference>
<dbReference type="AlphaFoldDB" id="N1VUI0"/>
<sequence length="338" mass="39620">MRILTFLIFLTFTISCVSLKKDDVIIKEAVLSDEFNYEPNGDKIAIRFFVENANIIGRLYKQKLQKLQVRKKVITKFNYDKQGFLLSESNGPYWPVQVIAWVATLGFYIPITVYDFTSAYFKVGESEEFEAIEMKSTDSFEFKEEYFQNDNYTVSIKGVNGLIKVIDSEFSFPINALISAKVSNIEYSLFKGGEVVKSDKIPDFSGHISGESKQFQNWSASIANERKQKEESRRRWEQKTNLMLTNYLSRLIRYPGFPGCRDDRSIDLKKWEYKYALNCSYTNPNTGYTMWQSEIDYYEIEIECTQRNFESKMPIYKQLYVNSKNEISENRFNLECSK</sequence>
<dbReference type="PROSITE" id="PS51257">
    <property type="entry name" value="PROKAR_LIPOPROTEIN"/>
    <property type="match status" value="1"/>
</dbReference>
<reference evidence="1" key="1">
    <citation type="submission" date="2013-03" db="EMBL/GenBank/DDBJ databases">
        <authorList>
            <person name="Harkins D.M."/>
            <person name="Durkin A.S."/>
            <person name="Brinkac L.M."/>
            <person name="Haft D.H."/>
            <person name="Selengut J.D."/>
            <person name="Sanka R."/>
            <person name="DePew J."/>
            <person name="Purushe J."/>
            <person name="Hartskeerl R.A."/>
            <person name="Ahmed A."/>
            <person name="van der Linden H."/>
            <person name="Goris M.G.A."/>
            <person name="Vinetz J.M."/>
            <person name="Sutton G.G."/>
            <person name="Nierman W.C."/>
            <person name="Fouts D.E."/>
        </authorList>
    </citation>
    <scope>NUCLEOTIDE SEQUENCE [LARGE SCALE GENOMIC DNA]</scope>
    <source>
        <strain evidence="1">LT 11-33</strain>
    </source>
</reference>
<comment type="caution">
    <text evidence="1">The sequence shown here is derived from an EMBL/GenBank/DDBJ whole genome shotgun (WGS) entry which is preliminary data.</text>
</comment>
<dbReference type="RefSeq" id="WP_002974773.1">
    <property type="nucleotide sequence ID" value="NZ_AOGW02000012.1"/>
</dbReference>
<evidence type="ECO:0000313" key="2">
    <source>
        <dbReference type="Proteomes" id="UP000012371"/>
    </source>
</evidence>
<dbReference type="STRING" id="1257025.LEP1GSC203_0335"/>
<accession>N1VUI0</accession>
<organism evidence="1 2">
    <name type="scientific">Leptospira terpstrae serovar Hualin str. LT 11-33 = ATCC 700639</name>
    <dbReference type="NCBI Taxonomy" id="1257025"/>
    <lineage>
        <taxon>Bacteria</taxon>
        <taxon>Pseudomonadati</taxon>
        <taxon>Spirochaetota</taxon>
        <taxon>Spirochaetia</taxon>
        <taxon>Leptospirales</taxon>
        <taxon>Leptospiraceae</taxon>
        <taxon>Leptospira</taxon>
    </lineage>
</organism>
<evidence type="ECO:0000313" key="1">
    <source>
        <dbReference type="EMBL" id="EMY60662.1"/>
    </source>
</evidence>
<proteinExistence type="predicted"/>
<name>N1VUI0_9LEPT</name>
<dbReference type="Proteomes" id="UP000012371">
    <property type="component" value="Unassembled WGS sequence"/>
</dbReference>
<protein>
    <submittedName>
        <fullName evidence="1">Lipoprotein</fullName>
    </submittedName>
</protein>